<keyword evidence="2" id="KW-1185">Reference proteome</keyword>
<evidence type="ECO:0000313" key="2">
    <source>
        <dbReference type="Proteomes" id="UP000265520"/>
    </source>
</evidence>
<feature type="non-terminal residue" evidence="1">
    <location>
        <position position="1"/>
    </location>
</feature>
<comment type="caution">
    <text evidence="1">The sequence shown here is derived from an EMBL/GenBank/DDBJ whole genome shotgun (WGS) entry which is preliminary data.</text>
</comment>
<accession>A0A392RLB6</accession>
<dbReference type="AlphaFoldDB" id="A0A392RLB6"/>
<protein>
    <submittedName>
        <fullName evidence="1">Uncharacterized protein</fullName>
    </submittedName>
</protein>
<proteinExistence type="predicted"/>
<organism evidence="1 2">
    <name type="scientific">Trifolium medium</name>
    <dbReference type="NCBI Taxonomy" id="97028"/>
    <lineage>
        <taxon>Eukaryota</taxon>
        <taxon>Viridiplantae</taxon>
        <taxon>Streptophyta</taxon>
        <taxon>Embryophyta</taxon>
        <taxon>Tracheophyta</taxon>
        <taxon>Spermatophyta</taxon>
        <taxon>Magnoliopsida</taxon>
        <taxon>eudicotyledons</taxon>
        <taxon>Gunneridae</taxon>
        <taxon>Pentapetalae</taxon>
        <taxon>rosids</taxon>
        <taxon>fabids</taxon>
        <taxon>Fabales</taxon>
        <taxon>Fabaceae</taxon>
        <taxon>Papilionoideae</taxon>
        <taxon>50 kb inversion clade</taxon>
        <taxon>NPAAA clade</taxon>
        <taxon>Hologalegina</taxon>
        <taxon>IRL clade</taxon>
        <taxon>Trifolieae</taxon>
        <taxon>Trifolium</taxon>
    </lineage>
</organism>
<dbReference type="EMBL" id="LXQA010244564">
    <property type="protein sequence ID" value="MCI37431.1"/>
    <property type="molecule type" value="Genomic_DNA"/>
</dbReference>
<evidence type="ECO:0000313" key="1">
    <source>
        <dbReference type="EMBL" id="MCI37431.1"/>
    </source>
</evidence>
<name>A0A392RLB6_9FABA</name>
<reference evidence="1 2" key="1">
    <citation type="journal article" date="2018" name="Front. Plant Sci.">
        <title>Red Clover (Trifolium pratense) and Zigzag Clover (T. medium) - A Picture of Genomic Similarities and Differences.</title>
        <authorList>
            <person name="Dluhosova J."/>
            <person name="Istvanek J."/>
            <person name="Nedelnik J."/>
            <person name="Repkova J."/>
        </authorList>
    </citation>
    <scope>NUCLEOTIDE SEQUENCE [LARGE SCALE GENOMIC DNA]</scope>
    <source>
        <strain evidence="2">cv. 10/8</strain>
        <tissue evidence="1">Leaf</tissue>
    </source>
</reference>
<sequence length="113" mass="12364">WGFSVAPSDFESSDSDDDNDCIIISPSSFTPKNPSNRALVIADFVSTITTSMEISSRFTTPEFVMTLRKAVKFSGSKSESHIVTEPVGEGEFVPMLTPSNPIFFICMPTSFKP</sequence>
<dbReference type="Proteomes" id="UP000265520">
    <property type="component" value="Unassembled WGS sequence"/>
</dbReference>